<dbReference type="RefSeq" id="WP_048383578.1">
    <property type="nucleotide sequence ID" value="NZ_CAXAOF010000011.1"/>
</dbReference>
<accession>A0A0J6GKT1</accession>
<keyword evidence="4" id="KW-1185">Reference proteome</keyword>
<evidence type="ECO:0000313" key="3">
    <source>
        <dbReference type="Proteomes" id="UP000036395"/>
    </source>
</evidence>
<reference evidence="2 4" key="2">
    <citation type="submission" date="2016-10" db="EMBL/GenBank/DDBJ databases">
        <authorList>
            <person name="Varghese N."/>
            <person name="Submissions S."/>
        </authorList>
    </citation>
    <scope>NUCLEOTIDE SEQUENCE [LARGE SCALE GENOMIC DNA]</scope>
    <source>
        <strain evidence="2 4">BS3652</strain>
    </source>
</reference>
<sequence length="79" mass="8855">MSERIDKNHPVKYVTKSGVTVMIGFSWSPPLDIPVGARLTMPDTVARPAYVEGDHWESYEQAVKGAQEAAERWVNSPLR</sequence>
<dbReference type="OrthoDB" id="7020492at2"/>
<proteinExistence type="predicted"/>
<dbReference type="Proteomes" id="UP000036395">
    <property type="component" value="Unassembled WGS sequence"/>
</dbReference>
<gene>
    <name evidence="2" type="ORF">SAMN04490203_4007</name>
    <name evidence="1" type="ORF">TU78_20820</name>
</gene>
<evidence type="ECO:0000313" key="2">
    <source>
        <dbReference type="EMBL" id="SED18184.1"/>
    </source>
</evidence>
<dbReference type="EMBL" id="FNRS01000001">
    <property type="protein sequence ID" value="SED18184.1"/>
    <property type="molecule type" value="Genomic_DNA"/>
</dbReference>
<reference evidence="1 3" key="1">
    <citation type="submission" date="2015-02" db="EMBL/GenBank/DDBJ databases">
        <title>Pseudomonas helleri sp. nov. and Pseudomonas weihenstephanensis sp. nov., isolated from raw cows milk.</title>
        <authorList>
            <person name="von Neubeck M."/>
            <person name="Huptas C."/>
            <person name="Wenning M."/>
            <person name="Scherer S."/>
        </authorList>
    </citation>
    <scope>NUCLEOTIDE SEQUENCE [LARGE SCALE GENOMIC DNA]</scope>
    <source>
        <strain evidence="1 3">DSM 21104</strain>
    </source>
</reference>
<organism evidence="1 3">
    <name type="scientific">Pseudomonas taetrolens</name>
    <dbReference type="NCBI Taxonomy" id="47884"/>
    <lineage>
        <taxon>Bacteria</taxon>
        <taxon>Pseudomonadati</taxon>
        <taxon>Pseudomonadota</taxon>
        <taxon>Gammaproteobacteria</taxon>
        <taxon>Pseudomonadales</taxon>
        <taxon>Pseudomonadaceae</taxon>
        <taxon>Pseudomonas</taxon>
    </lineage>
</organism>
<dbReference type="Proteomes" id="UP000183155">
    <property type="component" value="Unassembled WGS sequence"/>
</dbReference>
<dbReference type="AlphaFoldDB" id="A0A0J6GKT1"/>
<comment type="caution">
    <text evidence="1">The sequence shown here is derived from an EMBL/GenBank/DDBJ whole genome shotgun (WGS) entry which is preliminary data.</text>
</comment>
<evidence type="ECO:0000313" key="4">
    <source>
        <dbReference type="Proteomes" id="UP000183155"/>
    </source>
</evidence>
<protein>
    <submittedName>
        <fullName evidence="1">Uncharacterized protein</fullName>
    </submittedName>
</protein>
<dbReference type="EMBL" id="JYLA01000010">
    <property type="protein sequence ID" value="KMM82724.1"/>
    <property type="molecule type" value="Genomic_DNA"/>
</dbReference>
<evidence type="ECO:0000313" key="1">
    <source>
        <dbReference type="EMBL" id="KMM82724.1"/>
    </source>
</evidence>
<dbReference type="STRING" id="47884.SAMN04490203_4007"/>
<name>A0A0J6GKT1_PSETA</name>
<dbReference type="PATRIC" id="fig|47884.3.peg.80"/>